<keyword evidence="6" id="KW-0547">Nucleotide-binding</keyword>
<comment type="caution">
    <text evidence="11">The sequence shown here is derived from an EMBL/GenBank/DDBJ whole genome shotgun (WGS) entry which is preliminary data.</text>
</comment>
<evidence type="ECO:0000256" key="7">
    <source>
        <dbReference type="ARBA" id="ARBA00022777"/>
    </source>
</evidence>
<dbReference type="GO" id="GO:0043531">
    <property type="term" value="F:ADP binding"/>
    <property type="evidence" value="ECO:0007669"/>
    <property type="project" value="TreeGrafter"/>
</dbReference>
<comment type="pathway">
    <text evidence="2">Carbohydrate degradation; glycolysis; pyruvate from D-glyceraldehyde 3-phosphate: step 2/5.</text>
</comment>
<gene>
    <name evidence="11" type="primary">pgk</name>
    <name evidence="11" type="ORF">NQU55_29725</name>
</gene>
<keyword evidence="7 10" id="KW-0418">Kinase</keyword>
<dbReference type="GO" id="GO:0005829">
    <property type="term" value="C:cytosol"/>
    <property type="evidence" value="ECO:0007669"/>
    <property type="project" value="TreeGrafter"/>
</dbReference>
<evidence type="ECO:0000256" key="6">
    <source>
        <dbReference type="ARBA" id="ARBA00022741"/>
    </source>
</evidence>
<evidence type="ECO:0000256" key="2">
    <source>
        <dbReference type="ARBA" id="ARBA00004838"/>
    </source>
</evidence>
<dbReference type="EC" id="2.7.2.3" evidence="3 10"/>
<dbReference type="SUPFAM" id="SSF53748">
    <property type="entry name" value="Phosphoglycerate kinase"/>
    <property type="match status" value="1"/>
</dbReference>
<dbReference type="AlphaFoldDB" id="A0A9X2RPE8"/>
<comment type="similarity">
    <text evidence="10">Belongs to the phosphoglycerate kinase family.</text>
</comment>
<protein>
    <recommendedName>
        <fullName evidence="4 10">Phosphoglycerate kinase</fullName>
        <ecNumber evidence="3 10">2.7.2.3</ecNumber>
    </recommendedName>
</protein>
<dbReference type="PANTHER" id="PTHR11406">
    <property type="entry name" value="PHOSPHOGLYCERATE KINASE"/>
    <property type="match status" value="1"/>
</dbReference>
<dbReference type="InterPro" id="IPR036043">
    <property type="entry name" value="Phosphoglycerate_kinase_sf"/>
</dbReference>
<dbReference type="PRINTS" id="PR00477">
    <property type="entry name" value="PHGLYCKINASE"/>
</dbReference>
<evidence type="ECO:0000313" key="12">
    <source>
        <dbReference type="Proteomes" id="UP001142374"/>
    </source>
</evidence>
<dbReference type="Pfam" id="PF00162">
    <property type="entry name" value="PGK"/>
    <property type="match status" value="1"/>
</dbReference>
<dbReference type="GO" id="GO:0005524">
    <property type="term" value="F:ATP binding"/>
    <property type="evidence" value="ECO:0007669"/>
    <property type="project" value="UniProtKB-KW"/>
</dbReference>
<dbReference type="EMBL" id="JANIID010000035">
    <property type="protein sequence ID" value="MCQ8773907.1"/>
    <property type="molecule type" value="Genomic_DNA"/>
</dbReference>
<accession>A0A9X2RPE8</accession>
<keyword evidence="8" id="KW-0067">ATP-binding</keyword>
<proteinExistence type="inferred from homology"/>
<name>A0A9X2RPE8_9ACTN</name>
<evidence type="ECO:0000256" key="10">
    <source>
        <dbReference type="RuleBase" id="RU000532"/>
    </source>
</evidence>
<evidence type="ECO:0000256" key="8">
    <source>
        <dbReference type="ARBA" id="ARBA00022840"/>
    </source>
</evidence>
<keyword evidence="5 10" id="KW-0808">Transferase</keyword>
<dbReference type="PANTHER" id="PTHR11406:SF23">
    <property type="entry name" value="PHOSPHOGLYCERATE KINASE 1, CHLOROPLASTIC-RELATED"/>
    <property type="match status" value="1"/>
</dbReference>
<evidence type="ECO:0000313" key="11">
    <source>
        <dbReference type="EMBL" id="MCQ8773907.1"/>
    </source>
</evidence>
<evidence type="ECO:0000256" key="3">
    <source>
        <dbReference type="ARBA" id="ARBA00013061"/>
    </source>
</evidence>
<dbReference type="Gene3D" id="3.40.50.1260">
    <property type="entry name" value="Phosphoglycerate kinase, N-terminal domain"/>
    <property type="match status" value="2"/>
</dbReference>
<reference evidence="11" key="1">
    <citation type="submission" date="2022-06" db="EMBL/GenBank/DDBJ databases">
        <title>WGS of actinobacteria.</title>
        <authorList>
            <person name="Thawai C."/>
        </authorList>
    </citation>
    <scope>NUCLEOTIDE SEQUENCE</scope>
    <source>
        <strain evidence="11">AA8</strain>
    </source>
</reference>
<organism evidence="11 12">
    <name type="scientific">Streptomyces telluris</name>
    <dbReference type="NCBI Taxonomy" id="2720021"/>
    <lineage>
        <taxon>Bacteria</taxon>
        <taxon>Bacillati</taxon>
        <taxon>Actinomycetota</taxon>
        <taxon>Actinomycetes</taxon>
        <taxon>Kitasatosporales</taxon>
        <taxon>Streptomycetaceae</taxon>
        <taxon>Streptomyces</taxon>
    </lineage>
</organism>
<dbReference type="GO" id="GO:0006094">
    <property type="term" value="P:gluconeogenesis"/>
    <property type="evidence" value="ECO:0007669"/>
    <property type="project" value="TreeGrafter"/>
</dbReference>
<dbReference type="RefSeq" id="WP_168094640.1">
    <property type="nucleotide sequence ID" value="NZ_JAATER010000279.1"/>
</dbReference>
<evidence type="ECO:0000256" key="5">
    <source>
        <dbReference type="ARBA" id="ARBA00022679"/>
    </source>
</evidence>
<dbReference type="InterPro" id="IPR001576">
    <property type="entry name" value="Phosphoglycerate_kinase"/>
</dbReference>
<keyword evidence="9" id="KW-0324">Glycolysis</keyword>
<evidence type="ECO:0000256" key="4">
    <source>
        <dbReference type="ARBA" id="ARBA00016471"/>
    </source>
</evidence>
<evidence type="ECO:0000256" key="9">
    <source>
        <dbReference type="ARBA" id="ARBA00023152"/>
    </source>
</evidence>
<comment type="catalytic activity">
    <reaction evidence="1 10">
        <text>(2R)-3-phosphoglycerate + ATP = (2R)-3-phospho-glyceroyl phosphate + ADP</text>
        <dbReference type="Rhea" id="RHEA:14801"/>
        <dbReference type="ChEBI" id="CHEBI:30616"/>
        <dbReference type="ChEBI" id="CHEBI:57604"/>
        <dbReference type="ChEBI" id="CHEBI:58272"/>
        <dbReference type="ChEBI" id="CHEBI:456216"/>
        <dbReference type="EC" id="2.7.2.3"/>
    </reaction>
</comment>
<sequence length="402" mass="41831">MLSALSAPAMAGLPLLRERPVRAGERWVFSAGFNVGPALADTTRIDCEVPDLLRLTQAGARVAVLAHQGSHRDGTARSLEYVARHLGRALGRQVGYHPESTGDGAVERARALRDGEVVLFGNTRHHAGEEAGDPELARQFALLGDLVAVGGFSKAHRAHASNTGILHHRPGWAADSLLAETAALAPWAGRAPGTRSVAVLGGVKPEKTLIGLRRLAETYDVVVPGGVVLTTLLRVLGHEVGRSELGSSPGKCAEAASRVLAGSHAEIHLPERVVVRGPGGEARTVDLADGVPADHAIVDFELPARTQETLRQLREHGGRALLAGTPSRWTDGFGTAARPLLDAFAAPGVRALLLGGDTVAELPWGGPVSGGGGSALQYLADGTCAVFDALRSQHSPGRTATP</sequence>
<dbReference type="GO" id="GO:0006096">
    <property type="term" value="P:glycolytic process"/>
    <property type="evidence" value="ECO:0007669"/>
    <property type="project" value="UniProtKB-KW"/>
</dbReference>
<keyword evidence="12" id="KW-1185">Reference proteome</keyword>
<dbReference type="GO" id="GO:0004618">
    <property type="term" value="F:phosphoglycerate kinase activity"/>
    <property type="evidence" value="ECO:0007669"/>
    <property type="project" value="UniProtKB-EC"/>
</dbReference>
<dbReference type="InterPro" id="IPR015824">
    <property type="entry name" value="Phosphoglycerate_kinase_N"/>
</dbReference>
<dbReference type="Proteomes" id="UP001142374">
    <property type="component" value="Unassembled WGS sequence"/>
</dbReference>
<evidence type="ECO:0000256" key="1">
    <source>
        <dbReference type="ARBA" id="ARBA00000642"/>
    </source>
</evidence>